<dbReference type="FunFam" id="3.40.50.720:FF:000357">
    <property type="entry name" value="Methionine adenosyltransferase 2 subunit beta"/>
    <property type="match status" value="1"/>
</dbReference>
<evidence type="ECO:0000313" key="3">
    <source>
        <dbReference type="Proteomes" id="UP001342314"/>
    </source>
</evidence>
<dbReference type="PANTHER" id="PTHR10491:SF4">
    <property type="entry name" value="METHIONINE ADENOSYLTRANSFERASE 2 SUBUNIT BETA"/>
    <property type="match status" value="1"/>
</dbReference>
<proteinExistence type="predicted"/>
<dbReference type="GO" id="GO:0048270">
    <property type="term" value="F:methionine adenosyltransferase regulator activity"/>
    <property type="evidence" value="ECO:0007669"/>
    <property type="project" value="TreeGrafter"/>
</dbReference>
<organism evidence="2 3">
    <name type="scientific">Rhodotorula paludigena</name>
    <dbReference type="NCBI Taxonomy" id="86838"/>
    <lineage>
        <taxon>Eukaryota</taxon>
        <taxon>Fungi</taxon>
        <taxon>Dikarya</taxon>
        <taxon>Basidiomycota</taxon>
        <taxon>Pucciniomycotina</taxon>
        <taxon>Microbotryomycetes</taxon>
        <taxon>Sporidiobolales</taxon>
        <taxon>Sporidiobolaceae</taxon>
        <taxon>Rhodotorula</taxon>
    </lineage>
</organism>
<dbReference type="Proteomes" id="UP001342314">
    <property type="component" value="Unassembled WGS sequence"/>
</dbReference>
<gene>
    <name evidence="2" type="ORF">Rhopal_002293-T1</name>
</gene>
<dbReference type="GO" id="GO:0006556">
    <property type="term" value="P:S-adenosylmethionine biosynthetic process"/>
    <property type="evidence" value="ECO:0007669"/>
    <property type="project" value="TreeGrafter"/>
</dbReference>
<dbReference type="InterPro" id="IPR005913">
    <property type="entry name" value="dTDP_dehydrorham_reduct"/>
</dbReference>
<dbReference type="Gene3D" id="3.40.50.720">
    <property type="entry name" value="NAD(P)-binding Rossmann-like Domain"/>
    <property type="match status" value="1"/>
</dbReference>
<dbReference type="CDD" id="cd05254">
    <property type="entry name" value="dTDP_HR_like_SDR_e"/>
    <property type="match status" value="1"/>
</dbReference>
<dbReference type="Pfam" id="PF04321">
    <property type="entry name" value="RmlD_sub_bind"/>
    <property type="match status" value="1"/>
</dbReference>
<reference evidence="2 3" key="1">
    <citation type="submission" date="2021-12" db="EMBL/GenBank/DDBJ databases">
        <title>High titer production of polyol ester of fatty acids by Rhodotorula paludigena BS15 towards product separation-free biomass refinery.</title>
        <authorList>
            <person name="Mano J."/>
            <person name="Ono H."/>
            <person name="Tanaka T."/>
            <person name="Naito K."/>
            <person name="Sushida H."/>
            <person name="Ike M."/>
            <person name="Tokuyasu K."/>
            <person name="Kitaoka M."/>
        </authorList>
    </citation>
    <scope>NUCLEOTIDE SEQUENCE [LARGE SCALE GENOMIC DNA]</scope>
    <source>
        <strain evidence="2 3">BS15</strain>
    </source>
</reference>
<dbReference type="InterPro" id="IPR036291">
    <property type="entry name" value="NAD(P)-bd_dom_sf"/>
</dbReference>
<comment type="caution">
    <text evidence="2">The sequence shown here is derived from an EMBL/GenBank/DDBJ whole genome shotgun (WGS) entry which is preliminary data.</text>
</comment>
<dbReference type="GO" id="GO:0048269">
    <property type="term" value="C:methionine adenosyltransferase complex"/>
    <property type="evidence" value="ECO:0007669"/>
    <property type="project" value="TreeGrafter"/>
</dbReference>
<protein>
    <recommendedName>
        <fullName evidence="1">RmlD-like substrate binding domain-containing protein</fullName>
    </recommendedName>
</protein>
<dbReference type="AlphaFoldDB" id="A0AAV5GGL0"/>
<evidence type="ECO:0000259" key="1">
    <source>
        <dbReference type="Pfam" id="PF04321"/>
    </source>
</evidence>
<dbReference type="EMBL" id="BQKY01000004">
    <property type="protein sequence ID" value="GJN89313.1"/>
    <property type="molecule type" value="Genomic_DNA"/>
</dbReference>
<dbReference type="InterPro" id="IPR029903">
    <property type="entry name" value="RmlD-like-bd"/>
</dbReference>
<feature type="domain" description="RmlD-like substrate binding" evidence="1">
    <location>
        <begin position="21"/>
        <end position="280"/>
    </location>
</feature>
<evidence type="ECO:0000313" key="2">
    <source>
        <dbReference type="EMBL" id="GJN89313.1"/>
    </source>
</evidence>
<dbReference type="SUPFAM" id="SSF51735">
    <property type="entry name" value="NAD(P)-binding Rossmann-fold domains"/>
    <property type="match status" value="1"/>
</dbReference>
<accession>A0AAV5GGL0</accession>
<sequence length="297" mass="32142">MKACSVVQFSRHSKLPGMTGTAFSRAGGDLVKLDLQDGQAVKSFFQEDKPDVVVHCAAERRPDAVEANPEAAKKLNIAVPAHLAALSRSSTSPFFLIYISTDYVFDGNAPASGYEPDDKTGPTNLYGVSKLQGEEATLEGLKAGGKGCVLRVPVLYGNAESHSESAINTLVDSAKKAASGQAVKMDDWATRYPTNVEDIARVLVDLSVKSTSAAIPPILHFSAQQLFTKYTITELFARLHHPPLDLGDNLVRVSEGPKPGETIRPRDCHLSNRAIEALGIDTNTVDFEQWWTTYLKA</sequence>
<name>A0AAV5GGL0_9BASI</name>
<dbReference type="PANTHER" id="PTHR10491">
    <property type="entry name" value="DTDP-4-DEHYDRORHAMNOSE REDUCTASE"/>
    <property type="match status" value="1"/>
</dbReference>
<keyword evidence="3" id="KW-1185">Reference proteome</keyword>